<dbReference type="SUPFAM" id="SSF50985">
    <property type="entry name" value="RCC1/BLIP-II"/>
    <property type="match status" value="1"/>
</dbReference>
<proteinExistence type="predicted"/>
<dbReference type="PROSITE" id="PS00626">
    <property type="entry name" value="RCC1_2"/>
    <property type="match status" value="1"/>
</dbReference>
<reference evidence="3 4" key="1">
    <citation type="submission" date="2024-09" db="EMBL/GenBank/DDBJ databases">
        <title>Chromosome-scale assembly of Riccia fluitans.</title>
        <authorList>
            <person name="Paukszto L."/>
            <person name="Sawicki J."/>
            <person name="Karawczyk K."/>
            <person name="Piernik-Szablinska J."/>
            <person name="Szczecinska M."/>
            <person name="Mazdziarz M."/>
        </authorList>
    </citation>
    <scope>NUCLEOTIDE SEQUENCE [LARGE SCALE GENOMIC DNA]</scope>
    <source>
        <strain evidence="3">Rf_01</strain>
        <tissue evidence="3">Aerial parts of the thallus</tissue>
    </source>
</reference>
<gene>
    <name evidence="3" type="ORF">R1flu_001679</name>
</gene>
<feature type="repeat" description="RCC1" evidence="2">
    <location>
        <begin position="106"/>
        <end position="155"/>
    </location>
</feature>
<organism evidence="3 4">
    <name type="scientific">Riccia fluitans</name>
    <dbReference type="NCBI Taxonomy" id="41844"/>
    <lineage>
        <taxon>Eukaryota</taxon>
        <taxon>Viridiplantae</taxon>
        <taxon>Streptophyta</taxon>
        <taxon>Embryophyta</taxon>
        <taxon>Marchantiophyta</taxon>
        <taxon>Marchantiopsida</taxon>
        <taxon>Marchantiidae</taxon>
        <taxon>Marchantiales</taxon>
        <taxon>Ricciaceae</taxon>
        <taxon>Riccia</taxon>
    </lineage>
</organism>
<name>A0ABD1Y4Z6_9MARC</name>
<dbReference type="EMBL" id="JBHFFA010000006">
    <property type="protein sequence ID" value="KAL2621474.1"/>
    <property type="molecule type" value="Genomic_DNA"/>
</dbReference>
<dbReference type="PROSITE" id="PS50012">
    <property type="entry name" value="RCC1_3"/>
    <property type="match status" value="4"/>
</dbReference>
<dbReference type="InterPro" id="IPR051625">
    <property type="entry name" value="Signaling_Regulatory_Domain"/>
</dbReference>
<dbReference type="PRINTS" id="PR00633">
    <property type="entry name" value="RCCNDNSATION"/>
</dbReference>
<dbReference type="Proteomes" id="UP001605036">
    <property type="component" value="Unassembled WGS sequence"/>
</dbReference>
<comment type="caution">
    <text evidence="3">The sequence shown here is derived from an EMBL/GenBank/DDBJ whole genome shotgun (WGS) entry which is preliminary data.</text>
</comment>
<evidence type="ECO:0000313" key="4">
    <source>
        <dbReference type="Proteomes" id="UP001605036"/>
    </source>
</evidence>
<evidence type="ECO:0008006" key="5">
    <source>
        <dbReference type="Google" id="ProtNLM"/>
    </source>
</evidence>
<dbReference type="InterPro" id="IPR000408">
    <property type="entry name" value="Reg_chr_condens"/>
</dbReference>
<evidence type="ECO:0000256" key="1">
    <source>
        <dbReference type="ARBA" id="ARBA00022737"/>
    </source>
</evidence>
<dbReference type="AlphaFoldDB" id="A0ABD1Y4Z6"/>
<evidence type="ECO:0000256" key="2">
    <source>
        <dbReference type="PROSITE-ProRule" id="PRU00235"/>
    </source>
</evidence>
<dbReference type="Gene3D" id="2.130.10.30">
    <property type="entry name" value="Regulator of chromosome condensation 1/beta-lactamase-inhibitor protein II"/>
    <property type="match status" value="1"/>
</dbReference>
<keyword evidence="4" id="KW-1185">Reference proteome</keyword>
<feature type="repeat" description="RCC1" evidence="2">
    <location>
        <begin position="47"/>
        <end position="98"/>
    </location>
</feature>
<dbReference type="InterPro" id="IPR009091">
    <property type="entry name" value="RCC1/BLIP-II"/>
</dbReference>
<keyword evidence="1" id="KW-0677">Repeat</keyword>
<feature type="repeat" description="RCC1" evidence="2">
    <location>
        <begin position="156"/>
        <end position="207"/>
    </location>
</feature>
<dbReference type="Pfam" id="PF13540">
    <property type="entry name" value="RCC1_2"/>
    <property type="match status" value="1"/>
</dbReference>
<sequence>MESEKIFEKEKSAISVWRPHRVEALAHEKVRSVACGMDHSLALTEKGSIYSFGDNSLGQLGRPVNGGESMGTLSFPDGETTAVGIAAGLGHSLAITSESSGSALGGNLYSWGWNSASQLGRSGESDRPGLVQGLDEETMIEARGGRVHSVGLTSNNDVCVWGSGRNGRLGLGSSSDESYPFPIESLSSASVLQVASGFDHSLILVRSSV</sequence>
<dbReference type="PANTHER" id="PTHR22872">
    <property type="entry name" value="BTK-BINDING PROTEIN-RELATED"/>
    <property type="match status" value="1"/>
</dbReference>
<dbReference type="PANTHER" id="PTHR22872:SF2">
    <property type="entry name" value="INHIBITOR OF BRUTON TYROSINE KINASE"/>
    <property type="match status" value="1"/>
</dbReference>
<evidence type="ECO:0000313" key="3">
    <source>
        <dbReference type="EMBL" id="KAL2621474.1"/>
    </source>
</evidence>
<dbReference type="Pfam" id="PF00415">
    <property type="entry name" value="RCC1"/>
    <property type="match status" value="2"/>
</dbReference>
<feature type="repeat" description="RCC1" evidence="2">
    <location>
        <begin position="1"/>
        <end position="46"/>
    </location>
</feature>
<accession>A0ABD1Y4Z6</accession>
<protein>
    <recommendedName>
        <fullName evidence="5">Ultraviolet-B receptor UVR8</fullName>
    </recommendedName>
</protein>